<gene>
    <name evidence="2" type="ORF">Tco_0656970</name>
</gene>
<dbReference type="Proteomes" id="UP001151760">
    <property type="component" value="Unassembled WGS sequence"/>
</dbReference>
<sequence length="398" mass="47486">RDHDEYQGDDATLEGKKSGKRKKISKSSESARGSSSKQPDPVIDEDEVIPEDETLEILEEFQNVDKRVLTIFDRERMKGTLRDMLSNQFRDAEEHAYHLEQSQNYMENQIRNLNEPPRYLYNKDLFFLKYGNTEENRYVLSLHKIRVVSFPEEDLDEKLIRWDVQDYYRKVKDNPEELFFDHRIVEVVRVTTEQQHGLDYMDQIVMRENDKTNSFSEANFKYLNKNDIEDMYYLCLNKKVNYHENKLLNFLMTFNRSCVIWERVHDFQLGIESYQLKINLTAPTLIFLGIEECDPFSIVDKPTIGLIYLNSKNEKRFMDLKELSKFCDATLEKVLNEVKLKIFKTEFLKKAPLLGSLDLVILKAYERETKKRLSHREQIGRWESFLNGRPILQMMRHQ</sequence>
<evidence type="ECO:0000313" key="3">
    <source>
        <dbReference type="Proteomes" id="UP001151760"/>
    </source>
</evidence>
<feature type="region of interest" description="Disordered" evidence="1">
    <location>
        <begin position="1"/>
        <end position="45"/>
    </location>
</feature>
<protein>
    <submittedName>
        <fullName evidence="2">Uncharacterized protein</fullName>
    </submittedName>
</protein>
<feature type="non-terminal residue" evidence="2">
    <location>
        <position position="1"/>
    </location>
</feature>
<keyword evidence="3" id="KW-1185">Reference proteome</keyword>
<evidence type="ECO:0000256" key="1">
    <source>
        <dbReference type="SAM" id="MobiDB-lite"/>
    </source>
</evidence>
<reference evidence="2" key="1">
    <citation type="journal article" date="2022" name="Int. J. Mol. Sci.">
        <title>Draft Genome of Tanacetum Coccineum: Genomic Comparison of Closely Related Tanacetum-Family Plants.</title>
        <authorList>
            <person name="Yamashiro T."/>
            <person name="Shiraishi A."/>
            <person name="Nakayama K."/>
            <person name="Satake H."/>
        </authorList>
    </citation>
    <scope>NUCLEOTIDE SEQUENCE</scope>
</reference>
<organism evidence="2 3">
    <name type="scientific">Tanacetum coccineum</name>
    <dbReference type="NCBI Taxonomy" id="301880"/>
    <lineage>
        <taxon>Eukaryota</taxon>
        <taxon>Viridiplantae</taxon>
        <taxon>Streptophyta</taxon>
        <taxon>Embryophyta</taxon>
        <taxon>Tracheophyta</taxon>
        <taxon>Spermatophyta</taxon>
        <taxon>Magnoliopsida</taxon>
        <taxon>eudicotyledons</taxon>
        <taxon>Gunneridae</taxon>
        <taxon>Pentapetalae</taxon>
        <taxon>asterids</taxon>
        <taxon>campanulids</taxon>
        <taxon>Asterales</taxon>
        <taxon>Asteraceae</taxon>
        <taxon>Asteroideae</taxon>
        <taxon>Anthemideae</taxon>
        <taxon>Anthemidinae</taxon>
        <taxon>Tanacetum</taxon>
    </lineage>
</organism>
<dbReference type="EMBL" id="BQNB010009343">
    <property type="protein sequence ID" value="GJS62186.1"/>
    <property type="molecule type" value="Genomic_DNA"/>
</dbReference>
<feature type="compositionally biased region" description="Low complexity" evidence="1">
    <location>
        <begin position="27"/>
        <end position="41"/>
    </location>
</feature>
<proteinExistence type="predicted"/>
<accession>A0ABQ4XAA9</accession>
<name>A0ABQ4XAA9_9ASTR</name>
<reference evidence="2" key="2">
    <citation type="submission" date="2022-01" db="EMBL/GenBank/DDBJ databases">
        <authorList>
            <person name="Yamashiro T."/>
            <person name="Shiraishi A."/>
            <person name="Satake H."/>
            <person name="Nakayama K."/>
        </authorList>
    </citation>
    <scope>NUCLEOTIDE SEQUENCE</scope>
</reference>
<evidence type="ECO:0000313" key="2">
    <source>
        <dbReference type="EMBL" id="GJS62186.1"/>
    </source>
</evidence>
<comment type="caution">
    <text evidence="2">The sequence shown here is derived from an EMBL/GenBank/DDBJ whole genome shotgun (WGS) entry which is preliminary data.</text>
</comment>